<dbReference type="InterPro" id="IPR002213">
    <property type="entry name" value="UDP_glucos_trans"/>
</dbReference>
<keyword evidence="6" id="KW-1185">Reference proteome</keyword>
<reference evidence="5 6" key="1">
    <citation type="submission" date="2018-06" db="EMBL/GenBank/DDBJ databases">
        <title>The Genome of Cuscuta australis (Dodder) Provides Insight into the Evolution of Plant Parasitism.</title>
        <authorList>
            <person name="Liu H."/>
        </authorList>
    </citation>
    <scope>NUCLEOTIDE SEQUENCE [LARGE SCALE GENOMIC DNA]</scope>
    <source>
        <strain evidence="6">cv. Yunnan</strain>
        <tissue evidence="5">Vines</tissue>
    </source>
</reference>
<name>A0A328DRB0_9ASTE</name>
<dbReference type="GO" id="GO:0035251">
    <property type="term" value="F:UDP-glucosyltransferase activity"/>
    <property type="evidence" value="ECO:0007669"/>
    <property type="project" value="TreeGrafter"/>
</dbReference>
<keyword evidence="2 3" id="KW-0808">Transferase</keyword>
<evidence type="ECO:0000256" key="2">
    <source>
        <dbReference type="ARBA" id="ARBA00022679"/>
    </source>
</evidence>
<evidence type="ECO:0000256" key="3">
    <source>
        <dbReference type="RuleBase" id="RU003718"/>
    </source>
</evidence>
<keyword evidence="3" id="KW-0328">Glycosyltransferase</keyword>
<proteinExistence type="inferred from homology"/>
<dbReference type="PANTHER" id="PTHR48047:SF51">
    <property type="entry name" value="GLYCOSYLTRANSFERASE"/>
    <property type="match status" value="1"/>
</dbReference>
<dbReference type="PANTHER" id="PTHR48047">
    <property type="entry name" value="GLYCOSYLTRANSFERASE"/>
    <property type="match status" value="1"/>
</dbReference>
<dbReference type="AlphaFoldDB" id="A0A328DRB0"/>
<sequence length="482" mass="53409">MNHSPKNHHHIMPVPASHAVLFPFMSKGHTIPILHLARLLLRRGVAVTVFTTPANRHFVSQSLSDVLKDNSVSVVDIPFPENVDGVPSGIESTDRLPSMSLFPAFAGATKLMKPHFERELRGLRPVSFMVTDGFLGWTLDSGNLLGIPRIAYYGMGYFATAVSQSAAESGVLLKTEDADEPFTLPDFPCLTLTRNDFEASFQGREPNDPAYLFVKEQIAATVNSRGLIVNSFYALERDCIEIYSNKCAPKSWPIGPLCLAEPPREESPGNQEKPFYMKWLDGLLEQGKQVLYVAFGSQAEISEDQLEEIKTGLEESGVNFLWVVRTKGWDPAGDGFESRVENRGLVVTEWVDQREILGHRSVSGFLSHCGWNSVIESICAAVPVVAWPMMAEQHLNARLVVEVIEIGVRVEARNGSVRGFVRAEGVEKAVKELMEGETGKKAREKVKGMSESAMDAMMKEGGSSWVQLDELIKEFRLQEEGN</sequence>
<protein>
    <recommendedName>
        <fullName evidence="4">Glycosyltransferase</fullName>
        <ecNumber evidence="4">2.4.1.-</ecNumber>
    </recommendedName>
</protein>
<dbReference type="EMBL" id="NQVE01000122">
    <property type="protein sequence ID" value="RAL46879.1"/>
    <property type="molecule type" value="Genomic_DNA"/>
</dbReference>
<evidence type="ECO:0000256" key="1">
    <source>
        <dbReference type="ARBA" id="ARBA00009995"/>
    </source>
</evidence>
<evidence type="ECO:0000313" key="5">
    <source>
        <dbReference type="EMBL" id="RAL46879.1"/>
    </source>
</evidence>
<dbReference type="CDD" id="cd03784">
    <property type="entry name" value="GT1_Gtf-like"/>
    <property type="match status" value="1"/>
</dbReference>
<dbReference type="SUPFAM" id="SSF53756">
    <property type="entry name" value="UDP-Glycosyltransferase/glycogen phosphorylase"/>
    <property type="match status" value="1"/>
</dbReference>
<dbReference type="Proteomes" id="UP000249390">
    <property type="component" value="Unassembled WGS sequence"/>
</dbReference>
<dbReference type="PROSITE" id="PS00375">
    <property type="entry name" value="UDPGT"/>
    <property type="match status" value="1"/>
</dbReference>
<gene>
    <name evidence="5" type="ORF">DM860_005158</name>
</gene>
<evidence type="ECO:0000256" key="4">
    <source>
        <dbReference type="RuleBase" id="RU362057"/>
    </source>
</evidence>
<dbReference type="Gene3D" id="3.40.50.2000">
    <property type="entry name" value="Glycogen Phosphorylase B"/>
    <property type="match status" value="2"/>
</dbReference>
<dbReference type="FunFam" id="3.40.50.2000:FF:000107">
    <property type="entry name" value="Glycosyltransferase"/>
    <property type="match status" value="1"/>
</dbReference>
<dbReference type="InterPro" id="IPR035595">
    <property type="entry name" value="UDP_glycos_trans_CS"/>
</dbReference>
<comment type="caution">
    <text evidence="5">The sequence shown here is derived from an EMBL/GenBank/DDBJ whole genome shotgun (WGS) entry which is preliminary data.</text>
</comment>
<comment type="similarity">
    <text evidence="1 3">Belongs to the UDP-glycosyltransferase family.</text>
</comment>
<evidence type="ECO:0000313" key="6">
    <source>
        <dbReference type="Proteomes" id="UP000249390"/>
    </source>
</evidence>
<dbReference type="EC" id="2.4.1.-" evidence="4"/>
<accession>A0A328DRB0</accession>
<organism evidence="5 6">
    <name type="scientific">Cuscuta australis</name>
    <dbReference type="NCBI Taxonomy" id="267555"/>
    <lineage>
        <taxon>Eukaryota</taxon>
        <taxon>Viridiplantae</taxon>
        <taxon>Streptophyta</taxon>
        <taxon>Embryophyta</taxon>
        <taxon>Tracheophyta</taxon>
        <taxon>Spermatophyta</taxon>
        <taxon>Magnoliopsida</taxon>
        <taxon>eudicotyledons</taxon>
        <taxon>Gunneridae</taxon>
        <taxon>Pentapetalae</taxon>
        <taxon>asterids</taxon>
        <taxon>lamiids</taxon>
        <taxon>Solanales</taxon>
        <taxon>Convolvulaceae</taxon>
        <taxon>Cuscuteae</taxon>
        <taxon>Cuscuta</taxon>
        <taxon>Cuscuta subgen. Grammica</taxon>
        <taxon>Cuscuta sect. Cleistogrammica</taxon>
    </lineage>
</organism>
<dbReference type="Pfam" id="PF00201">
    <property type="entry name" value="UDPGT"/>
    <property type="match status" value="1"/>
</dbReference>